<dbReference type="SUPFAM" id="SSF53756">
    <property type="entry name" value="UDP-Glycosyltransferase/glycogen phosphorylase"/>
    <property type="match status" value="1"/>
</dbReference>
<name>A0ABP8LDB6_9BACT</name>
<dbReference type="Proteomes" id="UP001500552">
    <property type="component" value="Unassembled WGS sequence"/>
</dbReference>
<dbReference type="PANTHER" id="PTHR12526">
    <property type="entry name" value="GLYCOSYLTRANSFERASE"/>
    <property type="match status" value="1"/>
</dbReference>
<evidence type="ECO:0000313" key="2">
    <source>
        <dbReference type="Proteomes" id="UP001500552"/>
    </source>
</evidence>
<protein>
    <submittedName>
        <fullName evidence="1">Glycosyltransferase</fullName>
    </submittedName>
</protein>
<gene>
    <name evidence="1" type="ORF">GCM10023188_09200</name>
</gene>
<comment type="caution">
    <text evidence="1">The sequence shown here is derived from an EMBL/GenBank/DDBJ whole genome shotgun (WGS) entry which is preliminary data.</text>
</comment>
<dbReference type="RefSeq" id="WP_345157124.1">
    <property type="nucleotide sequence ID" value="NZ_BAABHC010000004.1"/>
</dbReference>
<sequence length="407" mass="45721">MKVLHISTSDSGGAGIAALRTHIALLESGVKSKFLCLYKSSTSVPEVYQYRTSGISSIKKNILNRFGIKLPNSVLNKRKVKGLRGEYEAFSFPRTDIALHHHFLVKEADIINLHWVANFIDYPSFFSNLKKPVVWTLHDMNPFQGGFHYSKDRENNMNVWGDLESEFENLKVESVKKLSTLHVVTPSKWLGEATKNSKVFSNRPVHESFFYGIDFEVFKPLRKEVACEALGIPVEGIKIFFAADSLLNKRKGFDLLLAALLSLKNHQDINLVTIGHTTDNQLQSNFKCYNLGTLKDAKLINIAYNVADCFVLPSIEDNMPNVMLEALACGLPIISFPVGGMAEVIKTGDNGILAKALSSECLAEAIQGFIDNKFIFQRNEIRDTAFRMFNMKQHADKYIGLYSQIKS</sequence>
<proteinExistence type="predicted"/>
<dbReference type="EMBL" id="BAABHC010000004">
    <property type="protein sequence ID" value="GAA4426780.1"/>
    <property type="molecule type" value="Genomic_DNA"/>
</dbReference>
<keyword evidence="2" id="KW-1185">Reference proteome</keyword>
<evidence type="ECO:0000313" key="1">
    <source>
        <dbReference type="EMBL" id="GAA4426780.1"/>
    </source>
</evidence>
<accession>A0ABP8LDB6</accession>
<dbReference type="Pfam" id="PF13692">
    <property type="entry name" value="Glyco_trans_1_4"/>
    <property type="match status" value="1"/>
</dbReference>
<organism evidence="1 2">
    <name type="scientific">Pontibacter saemangeumensis</name>
    <dbReference type="NCBI Taxonomy" id="1084525"/>
    <lineage>
        <taxon>Bacteria</taxon>
        <taxon>Pseudomonadati</taxon>
        <taxon>Bacteroidota</taxon>
        <taxon>Cytophagia</taxon>
        <taxon>Cytophagales</taxon>
        <taxon>Hymenobacteraceae</taxon>
        <taxon>Pontibacter</taxon>
    </lineage>
</organism>
<dbReference type="Gene3D" id="3.40.50.2000">
    <property type="entry name" value="Glycogen Phosphorylase B"/>
    <property type="match status" value="2"/>
</dbReference>
<reference evidence="2" key="1">
    <citation type="journal article" date="2019" name="Int. J. Syst. Evol. Microbiol.">
        <title>The Global Catalogue of Microorganisms (GCM) 10K type strain sequencing project: providing services to taxonomists for standard genome sequencing and annotation.</title>
        <authorList>
            <consortium name="The Broad Institute Genomics Platform"/>
            <consortium name="The Broad Institute Genome Sequencing Center for Infectious Disease"/>
            <person name="Wu L."/>
            <person name="Ma J."/>
        </authorList>
    </citation>
    <scope>NUCLEOTIDE SEQUENCE [LARGE SCALE GENOMIC DNA]</scope>
    <source>
        <strain evidence="2">JCM 17926</strain>
    </source>
</reference>